<evidence type="ECO:0000313" key="7">
    <source>
        <dbReference type="EMBL" id="VDI78529.1"/>
    </source>
</evidence>
<dbReference type="AlphaFoldDB" id="A0A8B6HFM4"/>
<evidence type="ECO:0000259" key="6">
    <source>
        <dbReference type="PROSITE" id="PS50850"/>
    </source>
</evidence>
<feature type="domain" description="Major facilitator superfamily (MFS) profile" evidence="6">
    <location>
        <begin position="23"/>
        <end position="516"/>
    </location>
</feature>
<protein>
    <submittedName>
        <fullName evidence="7">MFS transporter, OCT family, solute carrier family 22 (Organic cation transporter), member 4/5</fullName>
    </submittedName>
</protein>
<name>A0A8B6HFM4_MYTGA</name>
<proteinExistence type="predicted"/>
<evidence type="ECO:0000256" key="2">
    <source>
        <dbReference type="ARBA" id="ARBA00022692"/>
    </source>
</evidence>
<organism evidence="7 8">
    <name type="scientific">Mytilus galloprovincialis</name>
    <name type="common">Mediterranean mussel</name>
    <dbReference type="NCBI Taxonomy" id="29158"/>
    <lineage>
        <taxon>Eukaryota</taxon>
        <taxon>Metazoa</taxon>
        <taxon>Spiralia</taxon>
        <taxon>Lophotrochozoa</taxon>
        <taxon>Mollusca</taxon>
        <taxon>Bivalvia</taxon>
        <taxon>Autobranchia</taxon>
        <taxon>Pteriomorphia</taxon>
        <taxon>Mytilida</taxon>
        <taxon>Mytiloidea</taxon>
        <taxon>Mytilidae</taxon>
        <taxon>Mytilinae</taxon>
        <taxon>Mytilus</taxon>
    </lineage>
</organism>
<keyword evidence="4 5" id="KW-0472">Membrane</keyword>
<dbReference type="OrthoDB" id="6100430at2759"/>
<evidence type="ECO:0000256" key="4">
    <source>
        <dbReference type="ARBA" id="ARBA00023136"/>
    </source>
</evidence>
<dbReference type="GO" id="GO:0016020">
    <property type="term" value="C:membrane"/>
    <property type="evidence" value="ECO:0007669"/>
    <property type="project" value="UniProtKB-SubCell"/>
</dbReference>
<feature type="transmembrane region" description="Helical" evidence="5">
    <location>
        <begin position="464"/>
        <end position="485"/>
    </location>
</feature>
<feature type="transmembrane region" description="Helical" evidence="5">
    <location>
        <begin position="213"/>
        <end position="235"/>
    </location>
</feature>
<feature type="transmembrane region" description="Helical" evidence="5">
    <location>
        <begin position="431"/>
        <end position="452"/>
    </location>
</feature>
<keyword evidence="2 5" id="KW-0812">Transmembrane</keyword>
<keyword evidence="3 5" id="KW-1133">Transmembrane helix</keyword>
<reference evidence="7" key="1">
    <citation type="submission" date="2018-11" db="EMBL/GenBank/DDBJ databases">
        <authorList>
            <person name="Alioto T."/>
            <person name="Alioto T."/>
        </authorList>
    </citation>
    <scope>NUCLEOTIDE SEQUENCE</scope>
</reference>
<dbReference type="Gene3D" id="1.20.1250.20">
    <property type="entry name" value="MFS general substrate transporter like domains"/>
    <property type="match status" value="1"/>
</dbReference>
<dbReference type="InterPro" id="IPR036259">
    <property type="entry name" value="MFS_trans_sf"/>
</dbReference>
<keyword evidence="8" id="KW-1185">Reference proteome</keyword>
<comment type="subcellular location">
    <subcellularLocation>
        <location evidence="1">Membrane</location>
        <topology evidence="1">Multi-pass membrane protein</topology>
    </subcellularLocation>
</comment>
<comment type="caution">
    <text evidence="7">The sequence shown here is derived from an EMBL/GenBank/DDBJ whole genome shotgun (WGS) entry which is preliminary data.</text>
</comment>
<accession>A0A8B6HFM4</accession>
<dbReference type="CDD" id="cd17317">
    <property type="entry name" value="MFS_SLC22"/>
    <property type="match status" value="1"/>
</dbReference>
<feature type="transmembrane region" description="Helical" evidence="5">
    <location>
        <begin position="336"/>
        <end position="357"/>
    </location>
</feature>
<evidence type="ECO:0000256" key="3">
    <source>
        <dbReference type="ARBA" id="ARBA00022989"/>
    </source>
</evidence>
<dbReference type="Pfam" id="PF00083">
    <property type="entry name" value="Sugar_tr"/>
    <property type="match status" value="1"/>
</dbReference>
<evidence type="ECO:0000256" key="1">
    <source>
        <dbReference type="ARBA" id="ARBA00004141"/>
    </source>
</evidence>
<dbReference type="EMBL" id="UYJE01009981">
    <property type="protein sequence ID" value="VDI78529.1"/>
    <property type="molecule type" value="Genomic_DNA"/>
</dbReference>
<dbReference type="PROSITE" id="PS50850">
    <property type="entry name" value="MFS"/>
    <property type="match status" value="1"/>
</dbReference>
<feature type="transmembrane region" description="Helical" evidence="5">
    <location>
        <begin position="20"/>
        <end position="44"/>
    </location>
</feature>
<dbReference type="Proteomes" id="UP000596742">
    <property type="component" value="Unassembled WGS sequence"/>
</dbReference>
<gene>
    <name evidence="7" type="ORF">MGAL_10B011735</name>
</gene>
<feature type="transmembrane region" description="Helical" evidence="5">
    <location>
        <begin position="156"/>
        <end position="178"/>
    </location>
</feature>
<dbReference type="PANTHER" id="PTHR24064">
    <property type="entry name" value="SOLUTE CARRIER FAMILY 22 MEMBER"/>
    <property type="match status" value="1"/>
</dbReference>
<dbReference type="GO" id="GO:0022857">
    <property type="term" value="F:transmembrane transporter activity"/>
    <property type="evidence" value="ECO:0007669"/>
    <property type="project" value="InterPro"/>
</dbReference>
<dbReference type="InterPro" id="IPR020846">
    <property type="entry name" value="MFS_dom"/>
</dbReference>
<dbReference type="SUPFAM" id="SSF103473">
    <property type="entry name" value="MFS general substrate transporter"/>
    <property type="match status" value="1"/>
</dbReference>
<sequence>MAENIDVDNIWRILGKRYTVLQIIYAFFIAVYMAGFPMLVYVFVGYAPSHRCKPFTKDLYEYGYTEQYNTTYTVVKYDSCHTIISRNISNSTEVINIPCVEGYQYDIEVDTFVSEWNLVCDKAGLGELTQTIWTAGQGVGSLIFPSIADRYGRKPLTVSCMILLMISGVSASFGSYYIYAVLRFLSGAFQQGYGLTIYIGIMEQVPKENRGMVSAFGSLTWSFNVIGVAAIGYLMRNIHWRYVQMASGLVGFHSLFAYWIIDESLRWLIANKKMEQAKAVVIKVARVNKVNLEKVLPLLEGEAEMRLLQEPDLEKDISSAKKPNESILTILKTKTLLKTSAIMSLTWFTNSVVYYGLTLQSVQLSGDRYLNFFISTGVELPAMITFIFLVKRLGRKKISTIGHSIAGISLIISVILTTLKSRSSSLNTAAVAFSFIGKYGITISFSTIFLWTPELFPTNLRNTGIGIGSVFARIGGMFAPYSTLLARHIEWGPGVIFGACCGIVTLLQLLLPETSGKDLPQTVEELVEWDKKKENNSK</sequence>
<evidence type="ECO:0000313" key="8">
    <source>
        <dbReference type="Proteomes" id="UP000596742"/>
    </source>
</evidence>
<dbReference type="InterPro" id="IPR005828">
    <property type="entry name" value="MFS_sugar_transport-like"/>
</dbReference>
<feature type="transmembrane region" description="Helical" evidence="5">
    <location>
        <begin position="401"/>
        <end position="419"/>
    </location>
</feature>
<evidence type="ECO:0000256" key="5">
    <source>
        <dbReference type="SAM" id="Phobius"/>
    </source>
</evidence>
<feature type="transmembrane region" description="Helical" evidence="5">
    <location>
        <begin position="369"/>
        <end position="389"/>
    </location>
</feature>
<feature type="transmembrane region" description="Helical" evidence="5">
    <location>
        <begin position="491"/>
        <end position="511"/>
    </location>
</feature>